<proteinExistence type="predicted"/>
<protein>
    <submittedName>
        <fullName evidence="3">GNAT family N-acetyltransferase</fullName>
    </submittedName>
</protein>
<feature type="domain" description="N-acetyltransferase" evidence="2">
    <location>
        <begin position="1"/>
        <end position="143"/>
    </location>
</feature>
<dbReference type="CDD" id="cd04301">
    <property type="entry name" value="NAT_SF"/>
    <property type="match status" value="1"/>
</dbReference>
<name>A0ABS3FJV6_9FLAO</name>
<comment type="caution">
    <text evidence="3">The sequence shown here is derived from an EMBL/GenBank/DDBJ whole genome shotgun (WGS) entry which is preliminary data.</text>
</comment>
<dbReference type="InterPro" id="IPR016181">
    <property type="entry name" value="Acyl_CoA_acyltransferase"/>
</dbReference>
<keyword evidence="1" id="KW-0808">Transferase</keyword>
<evidence type="ECO:0000313" key="3">
    <source>
        <dbReference type="EMBL" id="MBO0343487.1"/>
    </source>
</evidence>
<dbReference type="Pfam" id="PF13508">
    <property type="entry name" value="Acetyltransf_7"/>
    <property type="match status" value="1"/>
</dbReference>
<organism evidence="3 4">
    <name type="scientific">Flagellimonas profundi</name>
    <dbReference type="NCBI Taxonomy" id="2915620"/>
    <lineage>
        <taxon>Bacteria</taxon>
        <taxon>Pseudomonadati</taxon>
        <taxon>Bacteroidota</taxon>
        <taxon>Flavobacteriia</taxon>
        <taxon>Flavobacteriales</taxon>
        <taxon>Flavobacteriaceae</taxon>
        <taxon>Flagellimonas</taxon>
    </lineage>
</organism>
<dbReference type="NCBIfam" id="NF040501">
    <property type="entry name" value="resist_ArsN2"/>
    <property type="match status" value="1"/>
</dbReference>
<dbReference type="Gene3D" id="3.40.630.30">
    <property type="match status" value="1"/>
</dbReference>
<dbReference type="PANTHER" id="PTHR13947">
    <property type="entry name" value="GNAT FAMILY N-ACETYLTRANSFERASE"/>
    <property type="match status" value="1"/>
</dbReference>
<evidence type="ECO:0000313" key="4">
    <source>
        <dbReference type="Proteomes" id="UP000664807"/>
    </source>
</evidence>
<accession>A0ABS3FJV6</accession>
<keyword evidence="4" id="KW-1185">Reference proteome</keyword>
<dbReference type="SUPFAM" id="SSF55729">
    <property type="entry name" value="Acyl-CoA N-acyltransferases (Nat)"/>
    <property type="match status" value="1"/>
</dbReference>
<dbReference type="InterPro" id="IPR050769">
    <property type="entry name" value="NAT_camello-type"/>
</dbReference>
<reference evidence="3 4" key="1">
    <citation type="submission" date="2021-03" db="EMBL/GenBank/DDBJ databases">
        <title>Muricauda lutimaris sp. nov. and Muricauda ruestringensis sp. nov, two marine members of the Flavobacteriaceae isolated from deep sea sediments of Western Pacific.</title>
        <authorList>
            <person name="Zhao S."/>
            <person name="Liu R."/>
        </authorList>
    </citation>
    <scope>NUCLEOTIDE SEQUENCE [LARGE SCALE GENOMIC DNA]</scope>
    <source>
        <strain evidence="3 4">BC31-3-A3</strain>
    </source>
</reference>
<gene>
    <name evidence="3" type="ORF">J0654_17665</name>
</gene>
<dbReference type="PANTHER" id="PTHR13947:SF37">
    <property type="entry name" value="LD18367P"/>
    <property type="match status" value="1"/>
</dbReference>
<dbReference type="InterPro" id="IPR000182">
    <property type="entry name" value="GNAT_dom"/>
</dbReference>
<sequence length="146" mass="16748">MIITESTEKDTREIRNLLISENLPVKDIRYGTITFWVLKNQQELVGVIGLETFNKFGLLRSLAVKKDFKNQGFGSKLIEHVIKHSSKQKIQTLYLLTTTAEQLFKKLGFKLVQRTDCPDSIKNTAEFKDICPESAITMVKDLSKRI</sequence>
<dbReference type="PROSITE" id="PS51186">
    <property type="entry name" value="GNAT"/>
    <property type="match status" value="1"/>
</dbReference>
<dbReference type="EMBL" id="JAFLNM010000006">
    <property type="protein sequence ID" value="MBO0343487.1"/>
    <property type="molecule type" value="Genomic_DNA"/>
</dbReference>
<evidence type="ECO:0000259" key="2">
    <source>
        <dbReference type="PROSITE" id="PS51186"/>
    </source>
</evidence>
<dbReference type="Proteomes" id="UP000664807">
    <property type="component" value="Unassembled WGS sequence"/>
</dbReference>
<evidence type="ECO:0000256" key="1">
    <source>
        <dbReference type="ARBA" id="ARBA00022679"/>
    </source>
</evidence>
<dbReference type="RefSeq" id="WP_207030442.1">
    <property type="nucleotide sequence ID" value="NZ_JAFLNM010000006.1"/>
</dbReference>